<keyword evidence="1" id="KW-0812">Transmembrane</keyword>
<evidence type="ECO:0000313" key="3">
    <source>
        <dbReference type="Proteomes" id="UP001258181"/>
    </source>
</evidence>
<organism evidence="2 3">
    <name type="scientific">Fictibacillus barbaricus</name>
    <dbReference type="NCBI Taxonomy" id="182136"/>
    <lineage>
        <taxon>Bacteria</taxon>
        <taxon>Bacillati</taxon>
        <taxon>Bacillota</taxon>
        <taxon>Bacilli</taxon>
        <taxon>Bacillales</taxon>
        <taxon>Fictibacillaceae</taxon>
        <taxon>Fictibacillus</taxon>
    </lineage>
</organism>
<evidence type="ECO:0008006" key="4">
    <source>
        <dbReference type="Google" id="ProtNLM"/>
    </source>
</evidence>
<feature type="transmembrane region" description="Helical" evidence="1">
    <location>
        <begin position="20"/>
        <end position="39"/>
    </location>
</feature>
<comment type="caution">
    <text evidence="2">The sequence shown here is derived from an EMBL/GenBank/DDBJ whole genome shotgun (WGS) entry which is preliminary data.</text>
</comment>
<keyword evidence="1" id="KW-1133">Transmembrane helix</keyword>
<keyword evidence="1" id="KW-0472">Membrane</keyword>
<gene>
    <name evidence="2" type="ORF">J2X07_000748</name>
</gene>
<protein>
    <recommendedName>
        <fullName evidence="4">DUF4829 domain-containing protein</fullName>
    </recommendedName>
</protein>
<keyword evidence="3" id="KW-1185">Reference proteome</keyword>
<evidence type="ECO:0000313" key="2">
    <source>
        <dbReference type="EMBL" id="MDR7071773.1"/>
    </source>
</evidence>
<dbReference type="RefSeq" id="WP_310256534.1">
    <property type="nucleotide sequence ID" value="NZ_JAVDWA010000001.1"/>
</dbReference>
<dbReference type="Proteomes" id="UP001258181">
    <property type="component" value="Unassembled WGS sequence"/>
</dbReference>
<dbReference type="EMBL" id="JAVDWA010000001">
    <property type="protein sequence ID" value="MDR7071773.1"/>
    <property type="molecule type" value="Genomic_DNA"/>
</dbReference>
<accession>A0ABU1TX66</accession>
<name>A0ABU1TX66_9BACL</name>
<sequence>MGTEKVAFTFKVKEENKGTMYFFLIFIVVLLLVSIVGIFHESRSQKAHVALYIAQEWSNALLTSNESLQYELLSADARKFYMDDRVKLNEGVKASEFENQEVIRWIDDSNHYIFQLHNYGLKDCSNCYRDVWVQMMNGPLGWKVTEYNFSKERTKKYLKDSNGENVFSSKEIEEEEKPFLEKLFDNFL</sequence>
<reference evidence="2 3" key="1">
    <citation type="submission" date="2023-07" db="EMBL/GenBank/DDBJ databases">
        <title>Sorghum-associated microbial communities from plants grown in Nebraska, USA.</title>
        <authorList>
            <person name="Schachtman D."/>
        </authorList>
    </citation>
    <scope>NUCLEOTIDE SEQUENCE [LARGE SCALE GENOMIC DNA]</scope>
    <source>
        <strain evidence="2 3">BE211</strain>
    </source>
</reference>
<evidence type="ECO:0000256" key="1">
    <source>
        <dbReference type="SAM" id="Phobius"/>
    </source>
</evidence>
<proteinExistence type="predicted"/>